<proteinExistence type="predicted"/>
<organism evidence="1">
    <name type="scientific">Lepeophtheirus salmonis</name>
    <name type="common">Salmon louse</name>
    <name type="synonym">Caligus salmonis</name>
    <dbReference type="NCBI Taxonomy" id="72036"/>
    <lineage>
        <taxon>Eukaryota</taxon>
        <taxon>Metazoa</taxon>
        <taxon>Ecdysozoa</taxon>
        <taxon>Arthropoda</taxon>
        <taxon>Crustacea</taxon>
        <taxon>Multicrustacea</taxon>
        <taxon>Hexanauplia</taxon>
        <taxon>Copepoda</taxon>
        <taxon>Siphonostomatoida</taxon>
        <taxon>Caligidae</taxon>
        <taxon>Lepeophtheirus</taxon>
    </lineage>
</organism>
<protein>
    <submittedName>
        <fullName evidence="1">Uncharacterized protein</fullName>
    </submittedName>
</protein>
<evidence type="ECO:0000313" key="1">
    <source>
        <dbReference type="EMBL" id="CDW33765.1"/>
    </source>
</evidence>
<name>A0A0K2U6T7_LEPSM</name>
<sequence>MLKYLSYISLFHNPIRTSFKIKQHSYYDGGSKNKDILLDRHPCQGGGNCLDRWLLEEARLQGEAAEKGWP</sequence>
<dbReference type="EMBL" id="HACA01016404">
    <property type="protein sequence ID" value="CDW33765.1"/>
    <property type="molecule type" value="Transcribed_RNA"/>
</dbReference>
<accession>A0A0K2U6T7</accession>
<dbReference type="AlphaFoldDB" id="A0A0K2U6T7"/>
<reference evidence="1" key="1">
    <citation type="submission" date="2014-05" db="EMBL/GenBank/DDBJ databases">
        <authorList>
            <person name="Chronopoulou M."/>
        </authorList>
    </citation>
    <scope>NUCLEOTIDE SEQUENCE</scope>
    <source>
        <tissue evidence="1">Whole organism</tissue>
    </source>
</reference>